<dbReference type="Proteomes" id="UP001383192">
    <property type="component" value="Unassembled WGS sequence"/>
</dbReference>
<organism evidence="2 3">
    <name type="scientific">Paramarasmius palmivorus</name>
    <dbReference type="NCBI Taxonomy" id="297713"/>
    <lineage>
        <taxon>Eukaryota</taxon>
        <taxon>Fungi</taxon>
        <taxon>Dikarya</taxon>
        <taxon>Basidiomycota</taxon>
        <taxon>Agaricomycotina</taxon>
        <taxon>Agaricomycetes</taxon>
        <taxon>Agaricomycetidae</taxon>
        <taxon>Agaricales</taxon>
        <taxon>Marasmiineae</taxon>
        <taxon>Marasmiaceae</taxon>
        <taxon>Paramarasmius</taxon>
    </lineage>
</organism>
<dbReference type="AlphaFoldDB" id="A0AAW0E988"/>
<accession>A0AAW0E988</accession>
<protein>
    <submittedName>
        <fullName evidence="2">Uncharacterized protein</fullName>
    </submittedName>
</protein>
<evidence type="ECO:0000256" key="1">
    <source>
        <dbReference type="SAM" id="MobiDB-lite"/>
    </source>
</evidence>
<dbReference type="EMBL" id="JAYKXP010000002">
    <property type="protein sequence ID" value="KAK7060855.1"/>
    <property type="molecule type" value="Genomic_DNA"/>
</dbReference>
<gene>
    <name evidence="2" type="ORF">VNI00_000588</name>
</gene>
<sequence length="581" mass="67181">MAFIGSRDFTVEGNAINNVGRDQYNLSNSFTRVVGTRVKRKQKKHENEYDQYREIIHGDIYKVEEIDSQNIWELKWETHKHRDSGDSDSFRRTTHHARLHGEGDKPYTVLTYQGRDALERWKLEFEQYLQLKSQTVPFWQLFGMNRSNVPALIFYDEWLSLSHLYDKYWNSFWSNVYVQMLSQHMKCYAPCLWFNSRNGYFSAGLSGPLVLWPHDEGSWGFDDYTDFVPSTVDMLEPATFIRYLSGKATTRDKLDLQVVRGVVHQEGFMVMSISRGWDDKIVSRSYKELETCSGPGSVPPPPLKWCKDSDGFWRRTECYGAFEFLEHLRFDAVYSPITWQEIGRVCREDLPRSSWTTSYGDIFCKKELVGELTRFSIDLEKLWTNSDTSGMPGMSIYTTGPGVLSYAWLSQASYILDENDSGDMEPYDPASANSVPYLFIRPPPLQVKDIEDWANSQISWWSFDNNGATEIPESTRQQLGLINPILDSIGVRLVHWSKPGVKAHDIIHAWQEARGFDPKTPDFARHLGFPVIERTAPPKTPKVESVEDTNPEPEPQESDSILSWWRAGRRVLKDFLSSIIV</sequence>
<reference evidence="2 3" key="1">
    <citation type="submission" date="2024-01" db="EMBL/GenBank/DDBJ databases">
        <title>A draft genome for a cacao thread blight-causing isolate of Paramarasmius palmivorus.</title>
        <authorList>
            <person name="Baruah I.K."/>
            <person name="Bukari Y."/>
            <person name="Amoako-Attah I."/>
            <person name="Meinhardt L.W."/>
            <person name="Bailey B.A."/>
            <person name="Cohen S.P."/>
        </authorList>
    </citation>
    <scope>NUCLEOTIDE SEQUENCE [LARGE SCALE GENOMIC DNA]</scope>
    <source>
        <strain evidence="2 3">GH-12</strain>
    </source>
</reference>
<proteinExistence type="predicted"/>
<feature type="region of interest" description="Disordered" evidence="1">
    <location>
        <begin position="534"/>
        <end position="559"/>
    </location>
</feature>
<evidence type="ECO:0000313" key="2">
    <source>
        <dbReference type="EMBL" id="KAK7060855.1"/>
    </source>
</evidence>
<name>A0AAW0E988_9AGAR</name>
<evidence type="ECO:0000313" key="3">
    <source>
        <dbReference type="Proteomes" id="UP001383192"/>
    </source>
</evidence>
<comment type="caution">
    <text evidence="2">The sequence shown here is derived from an EMBL/GenBank/DDBJ whole genome shotgun (WGS) entry which is preliminary data.</text>
</comment>
<keyword evidence="3" id="KW-1185">Reference proteome</keyword>
<feature type="compositionally biased region" description="Acidic residues" evidence="1">
    <location>
        <begin position="546"/>
        <end position="557"/>
    </location>
</feature>